<evidence type="ECO:0000313" key="2">
    <source>
        <dbReference type="EMBL" id="ORX42727.1"/>
    </source>
</evidence>
<feature type="compositionally biased region" description="Basic and acidic residues" evidence="1">
    <location>
        <begin position="65"/>
        <end position="78"/>
    </location>
</feature>
<gene>
    <name evidence="2" type="ORF">DM01DRAFT_304251</name>
</gene>
<feature type="region of interest" description="Disordered" evidence="1">
    <location>
        <begin position="61"/>
        <end position="121"/>
    </location>
</feature>
<protein>
    <submittedName>
        <fullName evidence="2">Uncharacterized protein</fullName>
    </submittedName>
</protein>
<organism evidence="2 3">
    <name type="scientific">Hesseltinella vesiculosa</name>
    <dbReference type="NCBI Taxonomy" id="101127"/>
    <lineage>
        <taxon>Eukaryota</taxon>
        <taxon>Fungi</taxon>
        <taxon>Fungi incertae sedis</taxon>
        <taxon>Mucoromycota</taxon>
        <taxon>Mucoromycotina</taxon>
        <taxon>Mucoromycetes</taxon>
        <taxon>Mucorales</taxon>
        <taxon>Cunninghamellaceae</taxon>
        <taxon>Hesseltinella</taxon>
    </lineage>
</organism>
<accession>A0A1X2G2C6</accession>
<feature type="compositionally biased region" description="Polar residues" evidence="1">
    <location>
        <begin position="10"/>
        <end position="22"/>
    </location>
</feature>
<dbReference type="OrthoDB" id="2257100at2759"/>
<dbReference type="EMBL" id="MCGT01000063">
    <property type="protein sequence ID" value="ORX42727.1"/>
    <property type="molecule type" value="Genomic_DNA"/>
</dbReference>
<dbReference type="AlphaFoldDB" id="A0A1X2G2C6"/>
<evidence type="ECO:0000256" key="1">
    <source>
        <dbReference type="SAM" id="MobiDB-lite"/>
    </source>
</evidence>
<keyword evidence="3" id="KW-1185">Reference proteome</keyword>
<comment type="caution">
    <text evidence="2">The sequence shown here is derived from an EMBL/GenBank/DDBJ whole genome shotgun (WGS) entry which is preliminary data.</text>
</comment>
<name>A0A1X2G2C6_9FUNG</name>
<feature type="compositionally biased region" description="Polar residues" evidence="1">
    <location>
        <begin position="30"/>
        <end position="42"/>
    </location>
</feature>
<proteinExistence type="predicted"/>
<sequence>MSYPFFPPLNDTSIFKSDTIGSTDVRESEGQASSSTKWSISDSPKLAKANLTSARHGVFNISWGGRDDRPPFEPHREGVPSPTQLSKPLPKPRGIRKHPEPAPSKDGSLDEDTIKRRKVRV</sequence>
<reference evidence="2 3" key="1">
    <citation type="submission" date="2016-07" db="EMBL/GenBank/DDBJ databases">
        <title>Pervasive Adenine N6-methylation of Active Genes in Fungi.</title>
        <authorList>
            <consortium name="DOE Joint Genome Institute"/>
            <person name="Mondo S.J."/>
            <person name="Dannebaum R.O."/>
            <person name="Kuo R.C."/>
            <person name="Labutti K."/>
            <person name="Haridas S."/>
            <person name="Kuo A."/>
            <person name="Salamov A."/>
            <person name="Ahrendt S.R."/>
            <person name="Lipzen A."/>
            <person name="Sullivan W."/>
            <person name="Andreopoulos W.B."/>
            <person name="Clum A."/>
            <person name="Lindquist E."/>
            <person name="Daum C."/>
            <person name="Ramamoorthy G.K."/>
            <person name="Gryganskyi A."/>
            <person name="Culley D."/>
            <person name="Magnuson J.K."/>
            <person name="James T.Y."/>
            <person name="O'Malley M.A."/>
            <person name="Stajich J.E."/>
            <person name="Spatafora J.W."/>
            <person name="Visel A."/>
            <person name="Grigoriev I.V."/>
        </authorList>
    </citation>
    <scope>NUCLEOTIDE SEQUENCE [LARGE SCALE GENOMIC DNA]</scope>
    <source>
        <strain evidence="2 3">NRRL 3301</strain>
    </source>
</reference>
<dbReference type="STRING" id="101127.A0A1X2G2C6"/>
<evidence type="ECO:0000313" key="3">
    <source>
        <dbReference type="Proteomes" id="UP000242146"/>
    </source>
</evidence>
<dbReference type="Proteomes" id="UP000242146">
    <property type="component" value="Unassembled WGS sequence"/>
</dbReference>
<feature type="region of interest" description="Disordered" evidence="1">
    <location>
        <begin position="1"/>
        <end position="42"/>
    </location>
</feature>